<protein>
    <submittedName>
        <fullName evidence="1">Uncharacterized protein</fullName>
    </submittedName>
</protein>
<reference evidence="1" key="1">
    <citation type="submission" date="2023-07" db="EMBL/GenBank/DDBJ databases">
        <title>Black Yeasts Isolated from many extreme environments.</title>
        <authorList>
            <person name="Coleine C."/>
            <person name="Stajich J.E."/>
            <person name="Selbmann L."/>
        </authorList>
    </citation>
    <scope>NUCLEOTIDE SEQUENCE</scope>
    <source>
        <strain evidence="1">CCFEE 5714</strain>
    </source>
</reference>
<evidence type="ECO:0000313" key="1">
    <source>
        <dbReference type="EMBL" id="KAK3721385.1"/>
    </source>
</evidence>
<name>A0ACC3NSD3_9PEZI</name>
<proteinExistence type="predicted"/>
<sequence length="160" mass="18051">MQTKTTKQATGLRDMNPQTNSPLFKLPREIRDVIYKEAVGGYKVMVDDEEDSLPVCIGIILASKQTYTETIELYYRTTHFEFEDLDVGIAWLAAVPKKRRDLMTDVKYNVALEDVDPEILESGHRMHSNTVDRELIRPVVDGLKAGGVVMRKGVLSTGVH</sequence>
<gene>
    <name evidence="1" type="ORF">LTR37_003261</name>
</gene>
<comment type="caution">
    <text evidence="1">The sequence shown here is derived from an EMBL/GenBank/DDBJ whole genome shotgun (WGS) entry which is preliminary data.</text>
</comment>
<dbReference type="Proteomes" id="UP001281147">
    <property type="component" value="Unassembled WGS sequence"/>
</dbReference>
<organism evidence="1 2">
    <name type="scientific">Vermiconidia calcicola</name>
    <dbReference type="NCBI Taxonomy" id="1690605"/>
    <lineage>
        <taxon>Eukaryota</taxon>
        <taxon>Fungi</taxon>
        <taxon>Dikarya</taxon>
        <taxon>Ascomycota</taxon>
        <taxon>Pezizomycotina</taxon>
        <taxon>Dothideomycetes</taxon>
        <taxon>Dothideomycetidae</taxon>
        <taxon>Mycosphaerellales</taxon>
        <taxon>Extremaceae</taxon>
        <taxon>Vermiconidia</taxon>
    </lineage>
</organism>
<keyword evidence="2" id="KW-1185">Reference proteome</keyword>
<accession>A0ACC3NSD3</accession>
<evidence type="ECO:0000313" key="2">
    <source>
        <dbReference type="Proteomes" id="UP001281147"/>
    </source>
</evidence>
<dbReference type="EMBL" id="JAUTXU010000018">
    <property type="protein sequence ID" value="KAK3721385.1"/>
    <property type="molecule type" value="Genomic_DNA"/>
</dbReference>